<dbReference type="SUPFAM" id="SSF51735">
    <property type="entry name" value="NAD(P)-binding Rossmann-fold domains"/>
    <property type="match status" value="1"/>
</dbReference>
<dbReference type="Pfam" id="PF05368">
    <property type="entry name" value="NmrA"/>
    <property type="match status" value="1"/>
</dbReference>
<proteinExistence type="inferred from homology"/>
<dbReference type="Proteomes" id="UP000293195">
    <property type="component" value="Unassembled WGS sequence"/>
</dbReference>
<dbReference type="InterPro" id="IPR008030">
    <property type="entry name" value="NmrA-like"/>
</dbReference>
<dbReference type="Proteomes" id="UP000292402">
    <property type="component" value="Unassembled WGS sequence"/>
</dbReference>
<accession>A0A4V1WMX1</accession>
<evidence type="ECO:0000313" key="7">
    <source>
        <dbReference type="Proteomes" id="UP000292402"/>
    </source>
</evidence>
<dbReference type="InterPro" id="IPR051609">
    <property type="entry name" value="NmrA/Isoflavone_reductase-like"/>
</dbReference>
<dbReference type="PANTHER" id="PTHR47706:SF4">
    <property type="entry name" value="NMRA-LIKE DOMAIN-CONTAINING PROTEIN"/>
    <property type="match status" value="1"/>
</dbReference>
<evidence type="ECO:0000313" key="6">
    <source>
        <dbReference type="EMBL" id="RYO03721.1"/>
    </source>
</evidence>
<comment type="caution">
    <text evidence="5">The sequence shown here is derived from an EMBL/GenBank/DDBJ whole genome shotgun (WGS) entry which is preliminary data.</text>
</comment>
<keyword evidence="3" id="KW-0560">Oxidoreductase</keyword>
<gene>
    <name evidence="5" type="ORF">AA0114_g6213</name>
    <name evidence="6" type="ORF">AA0119_g4400</name>
</gene>
<evidence type="ECO:0000259" key="4">
    <source>
        <dbReference type="Pfam" id="PF05368"/>
    </source>
</evidence>
<evidence type="ECO:0000313" key="5">
    <source>
        <dbReference type="EMBL" id="RYN50333.1"/>
    </source>
</evidence>
<reference evidence="7 8" key="2">
    <citation type="journal article" date="2019" name="bioRxiv">
        <title>Genomics, evolutionary history and diagnostics of the Alternaria alternata species group including apple and Asian pear pathotypes.</title>
        <authorList>
            <person name="Armitage A.D."/>
            <person name="Cockerton H.M."/>
            <person name="Sreenivasaprasad S."/>
            <person name="Woodhall J.W."/>
            <person name="Lane C.R."/>
            <person name="Harrison R.J."/>
            <person name="Clarkson J.P."/>
        </authorList>
    </citation>
    <scope>NUCLEOTIDE SEQUENCE [LARGE SCALE GENOMIC DNA]</scope>
    <source>
        <strain evidence="7">FERA 1082</strain>
        <strain evidence="8">FERA 635</strain>
    </source>
</reference>
<keyword evidence="8" id="KW-1185">Reference proteome</keyword>
<evidence type="ECO:0000256" key="2">
    <source>
        <dbReference type="ARBA" id="ARBA00022857"/>
    </source>
</evidence>
<organism evidence="5 7">
    <name type="scientific">Alternaria tenuissima</name>
    <dbReference type="NCBI Taxonomy" id="119927"/>
    <lineage>
        <taxon>Eukaryota</taxon>
        <taxon>Fungi</taxon>
        <taxon>Dikarya</taxon>
        <taxon>Ascomycota</taxon>
        <taxon>Pezizomycotina</taxon>
        <taxon>Dothideomycetes</taxon>
        <taxon>Pleosporomycetidae</taxon>
        <taxon>Pleosporales</taxon>
        <taxon>Pleosporineae</taxon>
        <taxon>Pleosporaceae</taxon>
        <taxon>Alternaria</taxon>
        <taxon>Alternaria sect. Alternaria</taxon>
        <taxon>Alternaria alternata complex</taxon>
    </lineage>
</organism>
<reference evidence="5" key="3">
    <citation type="journal article" date="2019" name="J. ISSAAS">
        <title>Genomics, evolutionary history and diagnostics of the Alternaria alternata species group including apple and Asian pear pathotypes.</title>
        <authorList>
            <person name="Armitage A.D."/>
            <person name="Cockerton H.M."/>
            <person name="Sreenivasaprasad S."/>
            <person name="Woodhall J."/>
            <person name="Lane C."/>
            <person name="Harrison R.J."/>
            <person name="Clarkson J.P."/>
        </authorList>
    </citation>
    <scope>NUCLEOTIDE SEQUENCE</scope>
    <source>
        <strain evidence="5">FERA 1082</strain>
    </source>
</reference>
<dbReference type="EMBL" id="PDXA01000018">
    <property type="protein sequence ID" value="RYN50333.1"/>
    <property type="molecule type" value="Genomic_DNA"/>
</dbReference>
<keyword evidence="2" id="KW-0521">NADP</keyword>
<evidence type="ECO:0000256" key="1">
    <source>
        <dbReference type="ARBA" id="ARBA00005725"/>
    </source>
</evidence>
<name>A0A4V1WMX1_9PLEO</name>
<dbReference type="OrthoDB" id="10000533at2759"/>
<dbReference type="PANTHER" id="PTHR47706">
    <property type="entry name" value="NMRA-LIKE FAMILY PROTEIN"/>
    <property type="match status" value="1"/>
</dbReference>
<dbReference type="EMBL" id="PDXF01000012">
    <property type="protein sequence ID" value="RYO03721.1"/>
    <property type="molecule type" value="Genomic_DNA"/>
</dbReference>
<dbReference type="AlphaFoldDB" id="A0A4V1WMX1"/>
<evidence type="ECO:0000313" key="8">
    <source>
        <dbReference type="Proteomes" id="UP000293195"/>
    </source>
</evidence>
<dbReference type="Gene3D" id="3.40.50.720">
    <property type="entry name" value="NAD(P)-binding Rossmann-like Domain"/>
    <property type="match status" value="1"/>
</dbReference>
<dbReference type="InterPro" id="IPR036291">
    <property type="entry name" value="NAD(P)-bd_dom_sf"/>
</dbReference>
<protein>
    <recommendedName>
        <fullName evidence="4">NmrA-like domain-containing protein</fullName>
    </recommendedName>
</protein>
<evidence type="ECO:0000256" key="3">
    <source>
        <dbReference type="ARBA" id="ARBA00023002"/>
    </source>
</evidence>
<sequence>MVKIAIAGGNGNVGQEIVDALVASKKHEILIFTRKDVPTENMDSSVKWAKSTYEDVDELIGHLQGIDVVLSFIAPHEQQQGFSTQKNIIDAAVKAGVKRFAPSEWVSAGLEHLDWYAFKAYTRQYLAELNRDRKVIEYCLFQPGLFTNYFTPYPSTKHIKPLEMQWDFVKRRAILREGSDNDYITLTTAEDLRNVVAHAVDYSGEWPVSGGIRGSRISIKEFIALGEEIRGGSFTIDWIPNEDLNNGTWKTSWVPKVEHPAVQPEFVEAFSKKIVGSFSLAIGAGCFDVGDEWNRLLPDYQFTDAKDFLRKAWRDKH</sequence>
<comment type="similarity">
    <text evidence="1">Belongs to the NmrA-type oxidoreductase family. Isoflavone reductase subfamily.</text>
</comment>
<feature type="domain" description="NmrA-like" evidence="4">
    <location>
        <begin position="3"/>
        <end position="160"/>
    </location>
</feature>
<reference evidence="6" key="1">
    <citation type="submission" date="2017-10" db="EMBL/GenBank/DDBJ databases">
        <authorList>
            <person name="Armitage A.D."/>
            <person name="Barbara D.J."/>
            <person name="Woodhall J.W."/>
            <person name="Sreenivasaprasad S."/>
            <person name="Lane C.R."/>
            <person name="Clarkson J.P."/>
            <person name="Harrison R.J."/>
        </authorList>
    </citation>
    <scope>NUCLEOTIDE SEQUENCE</scope>
    <source>
        <strain evidence="6">FERA 635</strain>
    </source>
</reference>
<dbReference type="GO" id="GO:0016491">
    <property type="term" value="F:oxidoreductase activity"/>
    <property type="evidence" value="ECO:0007669"/>
    <property type="project" value="UniProtKB-KW"/>
</dbReference>